<evidence type="ECO:0000256" key="9">
    <source>
        <dbReference type="SAM" id="MobiDB-lite"/>
    </source>
</evidence>
<dbReference type="SUPFAM" id="SSF52540">
    <property type="entry name" value="P-loop containing nucleoside triphosphate hydrolases"/>
    <property type="match status" value="1"/>
</dbReference>
<organism evidence="11 12">
    <name type="scientific">Zopfia rhizophila CBS 207.26</name>
    <dbReference type="NCBI Taxonomy" id="1314779"/>
    <lineage>
        <taxon>Eukaryota</taxon>
        <taxon>Fungi</taxon>
        <taxon>Dikarya</taxon>
        <taxon>Ascomycota</taxon>
        <taxon>Pezizomycotina</taxon>
        <taxon>Dothideomycetes</taxon>
        <taxon>Dothideomycetes incertae sedis</taxon>
        <taxon>Zopfiaceae</taxon>
        <taxon>Zopfia</taxon>
    </lineage>
</organism>
<dbReference type="InterPro" id="IPR045116">
    <property type="entry name" value="Clp1/Grc3"/>
</dbReference>
<comment type="function">
    <text evidence="1">Polynucleotide 5'-kinase involved in rRNA processing.</text>
</comment>
<dbReference type="Proteomes" id="UP000800200">
    <property type="component" value="Unassembled WGS sequence"/>
</dbReference>
<dbReference type="GO" id="GO:0005634">
    <property type="term" value="C:nucleus"/>
    <property type="evidence" value="ECO:0007669"/>
    <property type="project" value="TreeGrafter"/>
</dbReference>
<dbReference type="InterPro" id="IPR027417">
    <property type="entry name" value="P-loop_NTPase"/>
</dbReference>
<dbReference type="Gene3D" id="3.40.50.300">
    <property type="entry name" value="P-loop containing nucleotide triphosphate hydrolases"/>
    <property type="match status" value="1"/>
</dbReference>
<evidence type="ECO:0000313" key="12">
    <source>
        <dbReference type="Proteomes" id="UP000800200"/>
    </source>
</evidence>
<evidence type="ECO:0000259" key="10">
    <source>
        <dbReference type="Pfam" id="PF16575"/>
    </source>
</evidence>
<keyword evidence="8" id="KW-0067">ATP-binding</keyword>
<keyword evidence="12" id="KW-1185">Reference proteome</keyword>
<evidence type="ECO:0000256" key="4">
    <source>
        <dbReference type="ARBA" id="ARBA00019824"/>
    </source>
</evidence>
<dbReference type="Pfam" id="PF16575">
    <property type="entry name" value="CLP1_P"/>
    <property type="match status" value="1"/>
</dbReference>
<gene>
    <name evidence="11" type="ORF">K469DRAFT_702106</name>
</gene>
<accession>A0A6A6D7W5</accession>
<evidence type="ECO:0000256" key="3">
    <source>
        <dbReference type="ARBA" id="ARBA00018706"/>
    </source>
</evidence>
<dbReference type="InterPro" id="IPR032319">
    <property type="entry name" value="CLP1_P"/>
</dbReference>
<reference evidence="11" key="1">
    <citation type="journal article" date="2020" name="Stud. Mycol.">
        <title>101 Dothideomycetes genomes: a test case for predicting lifestyles and emergence of pathogens.</title>
        <authorList>
            <person name="Haridas S."/>
            <person name="Albert R."/>
            <person name="Binder M."/>
            <person name="Bloem J."/>
            <person name="Labutti K."/>
            <person name="Salamov A."/>
            <person name="Andreopoulos B."/>
            <person name="Baker S."/>
            <person name="Barry K."/>
            <person name="Bills G."/>
            <person name="Bluhm B."/>
            <person name="Cannon C."/>
            <person name="Castanera R."/>
            <person name="Culley D."/>
            <person name="Daum C."/>
            <person name="Ezra D."/>
            <person name="Gonzalez J."/>
            <person name="Henrissat B."/>
            <person name="Kuo A."/>
            <person name="Liang C."/>
            <person name="Lipzen A."/>
            <person name="Lutzoni F."/>
            <person name="Magnuson J."/>
            <person name="Mondo S."/>
            <person name="Nolan M."/>
            <person name="Ohm R."/>
            <person name="Pangilinan J."/>
            <person name="Park H.-J."/>
            <person name="Ramirez L."/>
            <person name="Alfaro M."/>
            <person name="Sun H."/>
            <person name="Tritt A."/>
            <person name="Yoshinaga Y."/>
            <person name="Zwiers L.-H."/>
            <person name="Turgeon B."/>
            <person name="Goodwin S."/>
            <person name="Spatafora J."/>
            <person name="Crous P."/>
            <person name="Grigoriev I."/>
        </authorList>
    </citation>
    <scope>NUCLEOTIDE SEQUENCE</scope>
    <source>
        <strain evidence="11">CBS 207.26</strain>
    </source>
</reference>
<proteinExistence type="inferred from homology"/>
<evidence type="ECO:0000256" key="2">
    <source>
        <dbReference type="ARBA" id="ARBA00011003"/>
    </source>
</evidence>
<dbReference type="GO" id="GO:0005524">
    <property type="term" value="F:ATP binding"/>
    <property type="evidence" value="ECO:0007669"/>
    <property type="project" value="UniProtKB-KW"/>
</dbReference>
<dbReference type="OrthoDB" id="4054781at2759"/>
<sequence>MTRKRNRSALASSESSSSGHIPFLVTLPISLSKNLNAGSEDGRAGPISAVAANKARMMAKMDTAQKGEQDNPPSEGPGTAEYDNSDEEAVDEPGNSQNTTAVYINHILCTWRPEQTKILSSTNDQITVVVANNETISHIGSYGFTVLKGAVSVNGAYFKANHTDRPHAEVNVCRVFAPSTHPIYAIKGLEYSNEIQFLNCSNMSSLGRLSALYSGIWNVKLDGEQHRTFALATESKADPLNRPLTTDCDSYDWYAQLSNAVNHSSATMVSGAPSAGKSTFARRLLNRYLTGDGKKPISPSVYYLDLDPDKPEYTPHGQISLVLVKEVNFGPSFTHPAPLPNPQSEKMNKLIRAHPMPYNGFEDYQEYFLSCVDDLFQAYMAIQGENSIKRTPLIINTPGFTYLSNIDVLHQTVSRMKIQHLIYMGTLHPSQEVHLSALAAVKQAATIAGASVYVISAYINSSPPSHTDSELRSMQMLSYFHCTGLTNTELPQRTYKAKPLSFMPPWEIHYEESETARQGFIGFLMLCEWLEPKYLLTALNGALVQIVETEDEYIQQQYGKLPRTNKFRIPYFEKGPSNSVEPLNPKTSRLVCTTMIQSFKPQEQIVQLLVPKTHEHLLYSLKPEKTVFVFGCCDHPEWAYIEDPYYDLWDRKKDREMWMENREEGEDTAAFGWMDTGVSPEDIALPPWVITDAKMQEIGALNTVRRTRKFQN</sequence>
<evidence type="ECO:0000256" key="5">
    <source>
        <dbReference type="ARBA" id="ARBA00022679"/>
    </source>
</evidence>
<feature type="domain" description="Clp1 P-loop" evidence="10">
    <location>
        <begin position="271"/>
        <end position="481"/>
    </location>
</feature>
<keyword evidence="5" id="KW-0808">Transferase</keyword>
<evidence type="ECO:0000256" key="8">
    <source>
        <dbReference type="ARBA" id="ARBA00022840"/>
    </source>
</evidence>
<evidence type="ECO:0000256" key="6">
    <source>
        <dbReference type="ARBA" id="ARBA00022741"/>
    </source>
</evidence>
<dbReference type="GO" id="GO:0000448">
    <property type="term" value="P:cleavage in ITS2 between 5.8S rRNA and LSU-rRNA of tricistronic rRNA transcript (SSU-rRNA, 5.8S rRNA, LSU-rRNA)"/>
    <property type="evidence" value="ECO:0007669"/>
    <property type="project" value="TreeGrafter"/>
</dbReference>
<feature type="region of interest" description="Disordered" evidence="9">
    <location>
        <begin position="62"/>
        <end position="97"/>
    </location>
</feature>
<keyword evidence="6" id="KW-0547">Nucleotide-binding</keyword>
<keyword evidence="7" id="KW-0418">Kinase</keyword>
<feature type="region of interest" description="Disordered" evidence="9">
    <location>
        <begin position="1"/>
        <end position="23"/>
    </location>
</feature>
<protein>
    <recommendedName>
        <fullName evidence="4">Polynucleotide 5'-hydroxyl-kinase GRC3</fullName>
    </recommendedName>
    <alternativeName>
        <fullName evidence="3">Polynucleotide 5'-hydroxyl-kinase grc3</fullName>
    </alternativeName>
</protein>
<feature type="compositionally biased region" description="Low complexity" evidence="9">
    <location>
        <begin position="8"/>
        <end position="18"/>
    </location>
</feature>
<dbReference type="AlphaFoldDB" id="A0A6A6D7W5"/>
<evidence type="ECO:0000313" key="11">
    <source>
        <dbReference type="EMBL" id="KAF2175584.1"/>
    </source>
</evidence>
<dbReference type="EMBL" id="ML994729">
    <property type="protein sequence ID" value="KAF2175584.1"/>
    <property type="molecule type" value="Genomic_DNA"/>
</dbReference>
<evidence type="ECO:0000256" key="1">
    <source>
        <dbReference type="ARBA" id="ARBA00003798"/>
    </source>
</evidence>
<dbReference type="GO" id="GO:0051731">
    <property type="term" value="F:polynucleotide 5'-hydroxyl-kinase activity"/>
    <property type="evidence" value="ECO:0007669"/>
    <property type="project" value="InterPro"/>
</dbReference>
<name>A0A6A6D7W5_9PEZI</name>
<dbReference type="PANTHER" id="PTHR12755">
    <property type="entry name" value="CLEAVAGE/POLYADENYLATION FACTOR IA SUBUNIT CLP1P"/>
    <property type="match status" value="1"/>
</dbReference>
<comment type="similarity">
    <text evidence="2">Belongs to the Clp1 family. NOL9/GRC3 subfamily.</text>
</comment>
<evidence type="ECO:0000256" key="7">
    <source>
        <dbReference type="ARBA" id="ARBA00022777"/>
    </source>
</evidence>
<dbReference type="PANTHER" id="PTHR12755:SF3">
    <property type="entry name" value="POLYNUCLEOTIDE 5'-HYDROXYL-KINASE NOL9"/>
    <property type="match status" value="1"/>
</dbReference>